<accession>A0AAE2CRQ9</accession>
<dbReference type="InterPro" id="IPR002885">
    <property type="entry name" value="PPR_rpt"/>
</dbReference>
<gene>
    <name evidence="4" type="ORF">Salat_0970100</name>
</gene>
<organism evidence="4 5">
    <name type="scientific">Sesamum alatum</name>
    <dbReference type="NCBI Taxonomy" id="300844"/>
    <lineage>
        <taxon>Eukaryota</taxon>
        <taxon>Viridiplantae</taxon>
        <taxon>Streptophyta</taxon>
        <taxon>Embryophyta</taxon>
        <taxon>Tracheophyta</taxon>
        <taxon>Spermatophyta</taxon>
        <taxon>Magnoliopsida</taxon>
        <taxon>eudicotyledons</taxon>
        <taxon>Gunneridae</taxon>
        <taxon>Pentapetalae</taxon>
        <taxon>asterids</taxon>
        <taxon>lamiids</taxon>
        <taxon>Lamiales</taxon>
        <taxon>Pedaliaceae</taxon>
        <taxon>Sesamum</taxon>
    </lineage>
</organism>
<feature type="repeat" description="PPR" evidence="2">
    <location>
        <begin position="113"/>
        <end position="143"/>
    </location>
</feature>
<dbReference type="InterPro" id="IPR011990">
    <property type="entry name" value="TPR-like_helical_dom_sf"/>
</dbReference>
<dbReference type="GO" id="GO:0003723">
    <property type="term" value="F:RNA binding"/>
    <property type="evidence" value="ECO:0007669"/>
    <property type="project" value="InterPro"/>
</dbReference>
<dbReference type="NCBIfam" id="TIGR00756">
    <property type="entry name" value="PPR"/>
    <property type="match status" value="2"/>
</dbReference>
<dbReference type="GO" id="GO:0009451">
    <property type="term" value="P:RNA modification"/>
    <property type="evidence" value="ECO:0007669"/>
    <property type="project" value="InterPro"/>
</dbReference>
<name>A0AAE2CRQ9_9LAMI</name>
<dbReference type="PANTHER" id="PTHR47926">
    <property type="entry name" value="PENTATRICOPEPTIDE REPEAT-CONTAINING PROTEIN"/>
    <property type="match status" value="1"/>
</dbReference>
<dbReference type="PANTHER" id="PTHR47926:SF402">
    <property type="entry name" value="TETRATRICOPEPTIDE-LIKE HELICAL DOMAIN SUPERFAMILY, DYW DOMAIN-CONTAINING PROTEIN"/>
    <property type="match status" value="1"/>
</dbReference>
<reference evidence="4" key="2">
    <citation type="journal article" date="2024" name="Plant">
        <title>Genomic evolution and insights into agronomic trait innovations of Sesamum species.</title>
        <authorList>
            <person name="Miao H."/>
            <person name="Wang L."/>
            <person name="Qu L."/>
            <person name="Liu H."/>
            <person name="Sun Y."/>
            <person name="Le M."/>
            <person name="Wang Q."/>
            <person name="Wei S."/>
            <person name="Zheng Y."/>
            <person name="Lin W."/>
            <person name="Duan Y."/>
            <person name="Cao H."/>
            <person name="Xiong S."/>
            <person name="Wang X."/>
            <person name="Wei L."/>
            <person name="Li C."/>
            <person name="Ma Q."/>
            <person name="Ju M."/>
            <person name="Zhao R."/>
            <person name="Li G."/>
            <person name="Mu C."/>
            <person name="Tian Q."/>
            <person name="Mei H."/>
            <person name="Zhang T."/>
            <person name="Gao T."/>
            <person name="Zhang H."/>
        </authorList>
    </citation>
    <scope>NUCLEOTIDE SEQUENCE</scope>
    <source>
        <strain evidence="4">3651</strain>
    </source>
</reference>
<evidence type="ECO:0000313" key="5">
    <source>
        <dbReference type="Proteomes" id="UP001293254"/>
    </source>
</evidence>
<evidence type="ECO:0000256" key="2">
    <source>
        <dbReference type="PROSITE-ProRule" id="PRU00708"/>
    </source>
</evidence>
<dbReference type="Gene3D" id="1.25.40.10">
    <property type="entry name" value="Tetratricopeptide repeat domain"/>
    <property type="match status" value="2"/>
</dbReference>
<dbReference type="EMBL" id="JACGWO010000003">
    <property type="protein sequence ID" value="KAK4432080.1"/>
    <property type="molecule type" value="Genomic_DNA"/>
</dbReference>
<dbReference type="AlphaFoldDB" id="A0AAE2CRQ9"/>
<dbReference type="PROSITE" id="PS51375">
    <property type="entry name" value="PPR"/>
    <property type="match status" value="2"/>
</dbReference>
<evidence type="ECO:0000256" key="3">
    <source>
        <dbReference type="SAM" id="MobiDB-lite"/>
    </source>
</evidence>
<dbReference type="Pfam" id="PF01535">
    <property type="entry name" value="PPR"/>
    <property type="match status" value="3"/>
</dbReference>
<reference evidence="4" key="1">
    <citation type="submission" date="2020-06" db="EMBL/GenBank/DDBJ databases">
        <authorList>
            <person name="Li T."/>
            <person name="Hu X."/>
            <person name="Zhang T."/>
            <person name="Song X."/>
            <person name="Zhang H."/>
            <person name="Dai N."/>
            <person name="Sheng W."/>
            <person name="Hou X."/>
            <person name="Wei L."/>
        </authorList>
    </citation>
    <scope>NUCLEOTIDE SEQUENCE</scope>
    <source>
        <strain evidence="4">3651</strain>
        <tissue evidence="4">Leaf</tissue>
    </source>
</reference>
<evidence type="ECO:0000256" key="1">
    <source>
        <dbReference type="ARBA" id="ARBA00022737"/>
    </source>
</evidence>
<keyword evidence="1" id="KW-0677">Repeat</keyword>
<dbReference type="InterPro" id="IPR046960">
    <property type="entry name" value="PPR_At4g14850-like_plant"/>
</dbReference>
<protein>
    <submittedName>
        <fullName evidence="4">Pentatricopeptide repeat-containing protein</fullName>
    </submittedName>
</protein>
<comment type="caution">
    <text evidence="4">The sequence shown here is derived from an EMBL/GenBank/DDBJ whole genome shotgun (WGS) entry which is preliminary data.</text>
</comment>
<keyword evidence="5" id="KW-1185">Reference proteome</keyword>
<sequence>MDGPMSSVQLLPGFQPQPRPTYPQSKLGYSRISSLAQPWPSSNNTTRTSSSSVSPPTMTPWAVSLSSVRCQNRGLELCPQGDSFCQNNLIHMYVHFESLEEVKRVFDSLDKKDTVSWTTLISGYSHWGSVDEAFGVFESMPLVLGLVHWSKVSGYNSSAIKVASKLATTIMDIYCKCGHLDKAFEVFSGLSSKGVSSLNCMIEGFAMHGKGKVTIELLKKMEAETMVNPDYVSFVNVLGARAHSGLVEEGR</sequence>
<feature type="compositionally biased region" description="Low complexity" evidence="3">
    <location>
        <begin position="38"/>
        <end position="57"/>
    </location>
</feature>
<proteinExistence type="predicted"/>
<feature type="repeat" description="PPR" evidence="2">
    <location>
        <begin position="163"/>
        <end position="197"/>
    </location>
</feature>
<evidence type="ECO:0000313" key="4">
    <source>
        <dbReference type="EMBL" id="KAK4432080.1"/>
    </source>
</evidence>
<feature type="region of interest" description="Disordered" evidence="3">
    <location>
        <begin position="1"/>
        <end position="57"/>
    </location>
</feature>
<dbReference type="Proteomes" id="UP001293254">
    <property type="component" value="Unassembled WGS sequence"/>
</dbReference>